<evidence type="ECO:0000256" key="1">
    <source>
        <dbReference type="SAM" id="MobiDB-lite"/>
    </source>
</evidence>
<dbReference type="AlphaFoldDB" id="A0A6J4H6F6"/>
<feature type="region of interest" description="Disordered" evidence="1">
    <location>
        <begin position="22"/>
        <end position="102"/>
    </location>
</feature>
<evidence type="ECO:0000313" key="2">
    <source>
        <dbReference type="EMBL" id="CAA9215162.1"/>
    </source>
</evidence>
<gene>
    <name evidence="2" type="ORF">AVDCRST_MAG08-319</name>
</gene>
<feature type="compositionally biased region" description="Low complexity" evidence="1">
    <location>
        <begin position="82"/>
        <end position="102"/>
    </location>
</feature>
<reference evidence="2" key="1">
    <citation type="submission" date="2020-02" db="EMBL/GenBank/DDBJ databases">
        <authorList>
            <person name="Meier V. D."/>
        </authorList>
    </citation>
    <scope>NUCLEOTIDE SEQUENCE</scope>
    <source>
        <strain evidence="2">AVDCRST_MAG08</strain>
    </source>
</reference>
<accession>A0A6J4H6F6</accession>
<protein>
    <submittedName>
        <fullName evidence="2">Uncharacterized protein</fullName>
    </submittedName>
</protein>
<organism evidence="2">
    <name type="scientific">uncultured Acetobacteraceae bacterium</name>
    <dbReference type="NCBI Taxonomy" id="169975"/>
    <lineage>
        <taxon>Bacteria</taxon>
        <taxon>Pseudomonadati</taxon>
        <taxon>Pseudomonadota</taxon>
        <taxon>Alphaproteobacteria</taxon>
        <taxon>Acetobacterales</taxon>
        <taxon>Acetobacteraceae</taxon>
        <taxon>environmental samples</taxon>
    </lineage>
</organism>
<sequence length="102" mass="10123">MPSGLVITSPPAAVTSAIGKPMLAGSGMSLKPGSQNTPPVTWLPHSSRCPQAAPTASISQSPHAQPKWWTSGAMASAGSEVRPATTTSAPSASARTSGSAPM</sequence>
<name>A0A6J4H6F6_9PROT</name>
<dbReference type="EMBL" id="CADCTG010000034">
    <property type="protein sequence ID" value="CAA9215162.1"/>
    <property type="molecule type" value="Genomic_DNA"/>
</dbReference>
<proteinExistence type="predicted"/>
<feature type="compositionally biased region" description="Polar residues" evidence="1">
    <location>
        <begin position="54"/>
        <end position="63"/>
    </location>
</feature>